<accession>A0A0D2K5R5</accession>
<evidence type="ECO:0000313" key="2">
    <source>
        <dbReference type="EMBL" id="KIX85592.1"/>
    </source>
</evidence>
<evidence type="ECO:0000313" key="3">
    <source>
        <dbReference type="Proteomes" id="UP000032214"/>
    </source>
</evidence>
<keyword evidence="3" id="KW-1185">Reference proteome</keyword>
<organism evidence="2 3">
    <name type="scientific">candidate division TM6 bacterium JCVI TM6SC1</name>
    <dbReference type="NCBI Taxonomy" id="1306947"/>
    <lineage>
        <taxon>Bacteria</taxon>
        <taxon>Candidatus Babelota</taxon>
        <taxon>Vermiphilus</taxon>
    </lineage>
</organism>
<keyword evidence="1" id="KW-0472">Membrane</keyword>
<protein>
    <recommendedName>
        <fullName evidence="4">FUN14 family protein</fullName>
    </recommendedName>
</protein>
<feature type="transmembrane region" description="Helical" evidence="1">
    <location>
        <begin position="106"/>
        <end position="129"/>
    </location>
</feature>
<reference evidence="2 3" key="1">
    <citation type="journal article" date="2013" name="Proc. Natl. Acad. Sci. U.S.A.">
        <title>Candidate phylum TM6 genome recovered from a hospital sink biofilm provides genomic insights into this uncultivated phylum.</title>
        <authorList>
            <person name="McLean J.S."/>
            <person name="Lombardo M.J."/>
            <person name="Badger J.H."/>
            <person name="Edlund A."/>
            <person name="Novotny M."/>
            <person name="Yee-Greenbaum J."/>
            <person name="Vyahhi N."/>
            <person name="Hall A.P."/>
            <person name="Yang Y."/>
            <person name="Dupont C.L."/>
            <person name="Ziegler M.G."/>
            <person name="Chitsaz H."/>
            <person name="Allen A.E."/>
            <person name="Yooseph S."/>
            <person name="Tesler G."/>
            <person name="Pevzner P.A."/>
            <person name="Friedman R.M."/>
            <person name="Nealson K.H."/>
            <person name="Venter J.C."/>
            <person name="Lasken R.S."/>
        </authorList>
    </citation>
    <scope>NUCLEOTIDE SEQUENCE [LARGE SCALE GENOMIC DNA]</scope>
    <source>
        <strain evidence="2 3">TM6SC1</strain>
    </source>
</reference>
<name>A0A0D2K5R5_9BACT</name>
<proteinExistence type="predicted"/>
<evidence type="ECO:0000256" key="1">
    <source>
        <dbReference type="SAM" id="Phobius"/>
    </source>
</evidence>
<dbReference type="EMBL" id="ARQD01000001">
    <property type="protein sequence ID" value="KIX85592.1"/>
    <property type="molecule type" value="Genomic_DNA"/>
</dbReference>
<gene>
    <name evidence="2" type="ORF">J120_01380</name>
</gene>
<evidence type="ECO:0008006" key="4">
    <source>
        <dbReference type="Google" id="ProtNLM"/>
    </source>
</evidence>
<keyword evidence="1" id="KW-0812">Transmembrane</keyword>
<comment type="caution">
    <text evidence="2">The sequence shown here is derived from an EMBL/GenBank/DDBJ whole genome shotgun (WGS) entry which is preliminary data.</text>
</comment>
<dbReference type="STRING" id="1306947.J120_01380"/>
<sequence>MDITNFSSEPGMLDRIAQYFDVSGKFEYILAHKQLLIIGAGLFCVGLVIGYIMRKFTNMILLIAAFVGMIAFLAHFNFISFNVNWSAIHRMVGLPETSSGFQAWKIYLSLMQEYYGCVLSLLAGVLIGVR</sequence>
<feature type="transmembrane region" description="Helical" evidence="1">
    <location>
        <begin position="35"/>
        <end position="53"/>
    </location>
</feature>
<feature type="transmembrane region" description="Helical" evidence="1">
    <location>
        <begin position="59"/>
        <end position="85"/>
    </location>
</feature>
<keyword evidence="1" id="KW-1133">Transmembrane helix</keyword>
<dbReference type="AlphaFoldDB" id="A0A0D2K5R5"/>
<dbReference type="Proteomes" id="UP000032214">
    <property type="component" value="Unassembled WGS sequence"/>
</dbReference>